<dbReference type="Gene3D" id="1.10.45.10">
    <property type="entry name" value="Vanillyl-alcohol Oxidase, Chain A, domain 4"/>
    <property type="match status" value="1"/>
</dbReference>
<comment type="cofactor">
    <cofactor evidence="1">
        <name>FAD</name>
        <dbReference type="ChEBI" id="CHEBI:57692"/>
    </cofactor>
</comment>
<dbReference type="InterPro" id="IPR004113">
    <property type="entry name" value="FAD-bd_oxidored_4_C"/>
</dbReference>
<dbReference type="InterPro" id="IPR016169">
    <property type="entry name" value="FAD-bd_PCMH_sub2"/>
</dbReference>
<dbReference type="SUPFAM" id="SSF56176">
    <property type="entry name" value="FAD-binding/transporter-associated domain-like"/>
    <property type="match status" value="1"/>
</dbReference>
<dbReference type="PANTHER" id="PTHR42934">
    <property type="entry name" value="GLYCOLATE OXIDASE SUBUNIT GLCD"/>
    <property type="match status" value="1"/>
</dbReference>
<protein>
    <submittedName>
        <fullName evidence="6">Glycolate oxidase subunit GlcD</fullName>
    </submittedName>
</protein>
<dbReference type="InterPro" id="IPR051914">
    <property type="entry name" value="FAD-linked_OxidoTrans_Type4"/>
</dbReference>
<evidence type="ECO:0000313" key="6">
    <source>
        <dbReference type="EMBL" id="GAA1996597.1"/>
    </source>
</evidence>
<dbReference type="RefSeq" id="WP_344661661.1">
    <property type="nucleotide sequence ID" value="NZ_BAAAQM010000058.1"/>
</dbReference>
<gene>
    <name evidence="6" type="primary">glcD</name>
    <name evidence="6" type="ORF">GCM10009838_72090</name>
</gene>
<evidence type="ECO:0000313" key="7">
    <source>
        <dbReference type="Proteomes" id="UP001499854"/>
    </source>
</evidence>
<evidence type="ECO:0000256" key="1">
    <source>
        <dbReference type="ARBA" id="ARBA00001974"/>
    </source>
</evidence>
<keyword evidence="3" id="KW-0274">FAD</keyword>
<dbReference type="PANTHER" id="PTHR42934:SF2">
    <property type="entry name" value="GLYCOLATE OXIDASE SUBUNIT GLCD"/>
    <property type="match status" value="1"/>
</dbReference>
<evidence type="ECO:0000259" key="5">
    <source>
        <dbReference type="PROSITE" id="PS51387"/>
    </source>
</evidence>
<sequence length="462" mass="47926">MPTAAPLPPAALADLRSLLGDRVLTEPGALAAYGRDATPLFRHAPDVVVQPLTTEEVAGVLRIATKHRLPVTTRGAGTNLCAGTVPLSGGIVLSTTRMTALKEVSRDEMLAVCQPGVTAGALNRAAAVEGLVYVPDPGSKEASTVGGNVATCAGGLRGLKYGVTRQYVLGLEAVLPDGEVIRTGGRLVKDVAGYDLTRLLVGSEGTLAVITEITMALVPNPAAARYGVAYFTTMTDASEAVREIVASGPAPATLEFMDTVCIAAVEDFAHLGLRRDAGALLLFGDDGEPDAVDRSVARMAEVCAQRATHIELAESVAAAEDLLAARRCNLPALARSGSMTILEDVTVPRPKLAEMVAFVAETAEKHGVRIGTFGHAGDGNLHPTAVVDGDDRAAIDAATAAFDEIFRRAVDLGGTITGEHGVGAAKLPYLEHRLGPEQMALLRRIKSAFDPLGLLNPGKLGS</sequence>
<dbReference type="SUPFAM" id="SSF55103">
    <property type="entry name" value="FAD-linked oxidases, C-terminal domain"/>
    <property type="match status" value="1"/>
</dbReference>
<dbReference type="Gene3D" id="3.30.465.10">
    <property type="match status" value="1"/>
</dbReference>
<keyword evidence="7" id="KW-1185">Reference proteome</keyword>
<evidence type="ECO:0000256" key="4">
    <source>
        <dbReference type="ARBA" id="ARBA00023002"/>
    </source>
</evidence>
<name>A0ABN2T2Z8_9ACTN</name>
<dbReference type="Gene3D" id="3.30.70.2740">
    <property type="match status" value="1"/>
</dbReference>
<dbReference type="Pfam" id="PF01565">
    <property type="entry name" value="FAD_binding_4"/>
    <property type="match status" value="1"/>
</dbReference>
<organism evidence="6 7">
    <name type="scientific">Catenulispora subtropica</name>
    <dbReference type="NCBI Taxonomy" id="450798"/>
    <lineage>
        <taxon>Bacteria</taxon>
        <taxon>Bacillati</taxon>
        <taxon>Actinomycetota</taxon>
        <taxon>Actinomycetes</taxon>
        <taxon>Catenulisporales</taxon>
        <taxon>Catenulisporaceae</taxon>
        <taxon>Catenulispora</taxon>
    </lineage>
</organism>
<evidence type="ECO:0000256" key="2">
    <source>
        <dbReference type="ARBA" id="ARBA00022630"/>
    </source>
</evidence>
<dbReference type="InterPro" id="IPR016166">
    <property type="entry name" value="FAD-bd_PCMH"/>
</dbReference>
<feature type="domain" description="FAD-binding PCMH-type" evidence="5">
    <location>
        <begin position="41"/>
        <end position="220"/>
    </location>
</feature>
<keyword evidence="4" id="KW-0560">Oxidoreductase</keyword>
<dbReference type="Pfam" id="PF02913">
    <property type="entry name" value="FAD-oxidase_C"/>
    <property type="match status" value="1"/>
</dbReference>
<dbReference type="InterPro" id="IPR016171">
    <property type="entry name" value="Vanillyl_alc_oxidase_C-sub2"/>
</dbReference>
<keyword evidence="2" id="KW-0285">Flavoprotein</keyword>
<dbReference type="PROSITE" id="PS51387">
    <property type="entry name" value="FAD_PCMH"/>
    <property type="match status" value="1"/>
</dbReference>
<dbReference type="InterPro" id="IPR016164">
    <property type="entry name" value="FAD-linked_Oxase-like_C"/>
</dbReference>
<proteinExistence type="predicted"/>
<dbReference type="InterPro" id="IPR006094">
    <property type="entry name" value="Oxid_FAD_bind_N"/>
</dbReference>
<dbReference type="EMBL" id="BAAAQM010000058">
    <property type="protein sequence ID" value="GAA1996597.1"/>
    <property type="molecule type" value="Genomic_DNA"/>
</dbReference>
<accession>A0ABN2T2Z8</accession>
<reference evidence="6 7" key="1">
    <citation type="journal article" date="2019" name="Int. J. Syst. Evol. Microbiol.">
        <title>The Global Catalogue of Microorganisms (GCM) 10K type strain sequencing project: providing services to taxonomists for standard genome sequencing and annotation.</title>
        <authorList>
            <consortium name="The Broad Institute Genomics Platform"/>
            <consortium name="The Broad Institute Genome Sequencing Center for Infectious Disease"/>
            <person name="Wu L."/>
            <person name="Ma J."/>
        </authorList>
    </citation>
    <scope>NUCLEOTIDE SEQUENCE [LARGE SCALE GENOMIC DNA]</scope>
    <source>
        <strain evidence="6 7">JCM 16013</strain>
    </source>
</reference>
<dbReference type="Proteomes" id="UP001499854">
    <property type="component" value="Unassembled WGS sequence"/>
</dbReference>
<comment type="caution">
    <text evidence="6">The sequence shown here is derived from an EMBL/GenBank/DDBJ whole genome shotgun (WGS) entry which is preliminary data.</text>
</comment>
<dbReference type="InterPro" id="IPR036318">
    <property type="entry name" value="FAD-bd_PCMH-like_sf"/>
</dbReference>
<evidence type="ECO:0000256" key="3">
    <source>
        <dbReference type="ARBA" id="ARBA00022827"/>
    </source>
</evidence>